<evidence type="ECO:0000313" key="3">
    <source>
        <dbReference type="EMBL" id="WXA94802.1"/>
    </source>
</evidence>
<dbReference type="InterPro" id="IPR029046">
    <property type="entry name" value="LolA/LolB/LppX"/>
</dbReference>
<feature type="signal peptide" evidence="2">
    <location>
        <begin position="1"/>
        <end position="22"/>
    </location>
</feature>
<dbReference type="Proteomes" id="UP001379533">
    <property type="component" value="Chromosome"/>
</dbReference>
<keyword evidence="4" id="KW-1185">Reference proteome</keyword>
<dbReference type="SUPFAM" id="SSF89392">
    <property type="entry name" value="Prokaryotic lipoproteins and lipoprotein localization factors"/>
    <property type="match status" value="1"/>
</dbReference>
<name>A0ABZ2K7Y2_9BACT</name>
<dbReference type="Gene3D" id="2.50.20.10">
    <property type="entry name" value="Lipoprotein localisation LolA/LolB/LppX"/>
    <property type="match status" value="1"/>
</dbReference>
<protein>
    <submittedName>
        <fullName evidence="3">Uncharacterized protein</fullName>
    </submittedName>
</protein>
<evidence type="ECO:0000313" key="4">
    <source>
        <dbReference type="Proteomes" id="UP001379533"/>
    </source>
</evidence>
<keyword evidence="1 2" id="KW-0732">Signal</keyword>
<sequence length="412" mass="44397">MMRTGILQATFAVSALSSIVFAASPARANDYYCDNDRAASQYPNCNTGSDAGWVLRTGQGGDANGDDRLGGPGTHFYGWSFYGLSGGNRFWLDVYLNNFDFTDTRAGYGASSQDVGYINQNTAPGGWSRIGTGTSYPSFRVQAWNDSGAGRTGADLIKIQTFSSFAAAQTDADESAAACATTFQVADPRVAAIQQKMLSAVDHYRDVQGSFRIAFSKIGQDERVDFTVSEQIASSSVRITKANGNVVERTSNAQSAVTRYLDTSTFRKAALAPVLRPVGARVIVNKTCEPVYVHRQDPAWGDAANEVTSPENYAFWLSSSNAAVVGNERLLGRAVTVVEGQHDAYLSRKLGATTFKMWVDDETGVLLKLVGTNEKGLTAYSIDVSDIRFNRGVDAKAFTVDEPAGWKNLSAE</sequence>
<proteinExistence type="predicted"/>
<evidence type="ECO:0000256" key="2">
    <source>
        <dbReference type="SAM" id="SignalP"/>
    </source>
</evidence>
<reference evidence="3 4" key="1">
    <citation type="submission" date="2021-12" db="EMBL/GenBank/DDBJ databases">
        <title>Discovery of the Pendulisporaceae a myxobacterial family with distinct sporulation behavior and unique specialized metabolism.</title>
        <authorList>
            <person name="Garcia R."/>
            <person name="Popoff A."/>
            <person name="Bader C.D."/>
            <person name="Loehr J."/>
            <person name="Walesch S."/>
            <person name="Walt C."/>
            <person name="Boldt J."/>
            <person name="Bunk B."/>
            <person name="Haeckl F.J.F.P.J."/>
            <person name="Gunesch A.P."/>
            <person name="Birkelbach J."/>
            <person name="Nuebel U."/>
            <person name="Pietschmann T."/>
            <person name="Bach T."/>
            <person name="Mueller R."/>
        </authorList>
    </citation>
    <scope>NUCLEOTIDE SEQUENCE [LARGE SCALE GENOMIC DNA]</scope>
    <source>
        <strain evidence="3 4">MSr12523</strain>
    </source>
</reference>
<accession>A0ABZ2K7Y2</accession>
<feature type="chain" id="PRO_5045545740" evidence="2">
    <location>
        <begin position="23"/>
        <end position="412"/>
    </location>
</feature>
<gene>
    <name evidence="3" type="ORF">LZC95_51325</name>
</gene>
<organism evidence="3 4">
    <name type="scientific">Pendulispora brunnea</name>
    <dbReference type="NCBI Taxonomy" id="2905690"/>
    <lineage>
        <taxon>Bacteria</taxon>
        <taxon>Pseudomonadati</taxon>
        <taxon>Myxococcota</taxon>
        <taxon>Myxococcia</taxon>
        <taxon>Myxococcales</taxon>
        <taxon>Sorangiineae</taxon>
        <taxon>Pendulisporaceae</taxon>
        <taxon>Pendulispora</taxon>
    </lineage>
</organism>
<dbReference type="EMBL" id="CP089982">
    <property type="protein sequence ID" value="WXA94802.1"/>
    <property type="molecule type" value="Genomic_DNA"/>
</dbReference>
<dbReference type="RefSeq" id="WP_394845412.1">
    <property type="nucleotide sequence ID" value="NZ_CP089982.1"/>
</dbReference>
<evidence type="ECO:0000256" key="1">
    <source>
        <dbReference type="ARBA" id="ARBA00022729"/>
    </source>
</evidence>